<sequence>MAKRRLFLTFIVACLGVGPGIKVLSSQTTSIQAPPDTGKFIIQTVITKARENDKIKKEKLIYKRTYSVENLNDKEQVTDQEKKEVVIIELGGQERMIEKNGKSVKPENQGKASKTKIDLINVLEAVLKVDEFNVAKIDIMGDRPYYVINFKPKPNQNDKGGDVEDIIVRSEGVMYVDIEKFYIKKISAWMTRPYSRAGGLFNLSRANIEMAEEEFEGIIVMRSVTIIDKYWSILKGGTVFEKQTYEYKDYQLIQK</sequence>
<dbReference type="Proteomes" id="UP000176893">
    <property type="component" value="Unassembled WGS sequence"/>
</dbReference>
<proteinExistence type="predicted"/>
<dbReference type="EMBL" id="MGJB01000009">
    <property type="protein sequence ID" value="OGM98760.1"/>
    <property type="molecule type" value="Genomic_DNA"/>
</dbReference>
<comment type="caution">
    <text evidence="1">The sequence shown here is derived from an EMBL/GenBank/DDBJ whole genome shotgun (WGS) entry which is preliminary data.</text>
</comment>
<accession>A0A1F8ED86</accession>
<gene>
    <name evidence="1" type="ORF">A2649_04330</name>
</gene>
<dbReference type="STRING" id="1802661.A2649_04330"/>
<evidence type="ECO:0000313" key="2">
    <source>
        <dbReference type="Proteomes" id="UP000176893"/>
    </source>
</evidence>
<dbReference type="AlphaFoldDB" id="A0A1F8ED86"/>
<protein>
    <submittedName>
        <fullName evidence="1">Uncharacterized protein</fullName>
    </submittedName>
</protein>
<reference evidence="1 2" key="1">
    <citation type="journal article" date="2016" name="Nat. Commun.">
        <title>Thousands of microbial genomes shed light on interconnected biogeochemical processes in an aquifer system.</title>
        <authorList>
            <person name="Anantharaman K."/>
            <person name="Brown C.T."/>
            <person name="Hug L.A."/>
            <person name="Sharon I."/>
            <person name="Castelle C.J."/>
            <person name="Probst A.J."/>
            <person name="Thomas B.C."/>
            <person name="Singh A."/>
            <person name="Wilkins M.J."/>
            <person name="Karaoz U."/>
            <person name="Brodie E.L."/>
            <person name="Williams K.H."/>
            <person name="Hubbard S.S."/>
            <person name="Banfield J.F."/>
        </authorList>
    </citation>
    <scope>NUCLEOTIDE SEQUENCE [LARGE SCALE GENOMIC DNA]</scope>
</reference>
<evidence type="ECO:0000313" key="1">
    <source>
        <dbReference type="EMBL" id="OGM98760.1"/>
    </source>
</evidence>
<name>A0A1F8ED86_9BACT</name>
<organism evidence="1 2">
    <name type="scientific">Candidatus Yanofskybacteria bacterium RIFCSPHIGHO2_01_FULL_41_26</name>
    <dbReference type="NCBI Taxonomy" id="1802661"/>
    <lineage>
        <taxon>Bacteria</taxon>
        <taxon>Candidatus Yanofskyibacteriota</taxon>
    </lineage>
</organism>